<name>A0A1V9XUL0_9ACAR</name>
<comment type="caution">
    <text evidence="3">The sequence shown here is derived from an EMBL/GenBank/DDBJ whole genome shotgun (WGS) entry which is preliminary data.</text>
</comment>
<evidence type="ECO:0000256" key="2">
    <source>
        <dbReference type="SAM" id="SignalP"/>
    </source>
</evidence>
<accession>A0A1V9XUL0</accession>
<organism evidence="3 4">
    <name type="scientific">Tropilaelaps mercedesae</name>
    <dbReference type="NCBI Taxonomy" id="418985"/>
    <lineage>
        <taxon>Eukaryota</taxon>
        <taxon>Metazoa</taxon>
        <taxon>Ecdysozoa</taxon>
        <taxon>Arthropoda</taxon>
        <taxon>Chelicerata</taxon>
        <taxon>Arachnida</taxon>
        <taxon>Acari</taxon>
        <taxon>Parasitiformes</taxon>
        <taxon>Mesostigmata</taxon>
        <taxon>Gamasina</taxon>
        <taxon>Dermanyssoidea</taxon>
        <taxon>Laelapidae</taxon>
        <taxon>Tropilaelaps</taxon>
    </lineage>
</organism>
<reference evidence="3 4" key="1">
    <citation type="journal article" date="2017" name="Gigascience">
        <title>Draft genome of the honey bee ectoparasitic mite, Tropilaelaps mercedesae, is shaped by the parasitic life history.</title>
        <authorList>
            <person name="Dong X."/>
            <person name="Armstrong S.D."/>
            <person name="Xia D."/>
            <person name="Makepeace B.L."/>
            <person name="Darby A.C."/>
            <person name="Kadowaki T."/>
        </authorList>
    </citation>
    <scope>NUCLEOTIDE SEQUENCE [LARGE SCALE GENOMIC DNA]</scope>
    <source>
        <strain evidence="3">Wuxi-XJTLU</strain>
    </source>
</reference>
<evidence type="ECO:0000313" key="4">
    <source>
        <dbReference type="Proteomes" id="UP000192247"/>
    </source>
</evidence>
<feature type="signal peptide" evidence="2">
    <location>
        <begin position="1"/>
        <end position="24"/>
    </location>
</feature>
<keyword evidence="2" id="KW-0732">Signal</keyword>
<dbReference type="InParanoid" id="A0A1V9XUL0"/>
<protein>
    <submittedName>
        <fullName evidence="3">Uncharacterized protein</fullName>
    </submittedName>
</protein>
<evidence type="ECO:0000313" key="3">
    <source>
        <dbReference type="EMBL" id="OQR77123.1"/>
    </source>
</evidence>
<feature type="chain" id="PRO_5012958173" evidence="2">
    <location>
        <begin position="25"/>
        <end position="214"/>
    </location>
</feature>
<dbReference type="Proteomes" id="UP000192247">
    <property type="component" value="Unassembled WGS sequence"/>
</dbReference>
<keyword evidence="4" id="KW-1185">Reference proteome</keyword>
<sequence length="214" mass="24194">MNFGLIEGLALLCSVSLCIHQVTAWARIDVDRWWKTVFKNIEHHEIASDMFLPGHRILPGEDHQVPMLIRVIVMNACSCKADCNIPMVPKEDDEIDESKDRSRITPMPDGSRYRNSSDDSNQFYRYNGQEGRREGGDMITPSPNDDTILPPRYRPKNTEGTMSIGENTPGAAQKLQLNGDLALDDALISTNTRRQRRLRAYFNGIPAVFSTTSR</sequence>
<evidence type="ECO:0000256" key="1">
    <source>
        <dbReference type="SAM" id="MobiDB-lite"/>
    </source>
</evidence>
<gene>
    <name evidence="3" type="ORF">BIW11_00491</name>
</gene>
<dbReference type="EMBL" id="MNPL01003912">
    <property type="protein sequence ID" value="OQR77123.1"/>
    <property type="molecule type" value="Genomic_DNA"/>
</dbReference>
<feature type="region of interest" description="Disordered" evidence="1">
    <location>
        <begin position="90"/>
        <end position="151"/>
    </location>
</feature>
<dbReference type="AlphaFoldDB" id="A0A1V9XUL0"/>
<proteinExistence type="predicted"/>